<protein>
    <submittedName>
        <fullName evidence="2">Isoprenoid biosynthesis glyoxalase ElbB</fullName>
        <ecNumber evidence="2">4.2.1.-</ecNumber>
    </submittedName>
</protein>
<dbReference type="EC" id="4.2.1.-" evidence="2"/>
<dbReference type="PANTHER" id="PTHR10224:SF12">
    <property type="entry name" value="GLYOXALASE ELBB"/>
    <property type="match status" value="1"/>
</dbReference>
<evidence type="ECO:0000259" key="1">
    <source>
        <dbReference type="Pfam" id="PF01965"/>
    </source>
</evidence>
<dbReference type="Proteomes" id="UP001059822">
    <property type="component" value="Chromosome"/>
</dbReference>
<name>A0A9Q9BU71_9RICK</name>
<keyword evidence="2" id="KW-0456">Lyase</keyword>
<dbReference type="RefSeq" id="WP_218194446.1">
    <property type="nucleotide sequence ID" value="NZ_CP054597.1"/>
</dbReference>
<organism evidence="2 4">
    <name type="scientific">Neoehrlichia mikurensis</name>
    <dbReference type="NCBI Taxonomy" id="89586"/>
    <lineage>
        <taxon>Bacteria</taxon>
        <taxon>Pseudomonadati</taxon>
        <taxon>Pseudomonadota</taxon>
        <taxon>Alphaproteobacteria</taxon>
        <taxon>Rickettsiales</taxon>
        <taxon>Anaplasmataceae</taxon>
        <taxon>Candidatus Neoehrlichia</taxon>
    </lineage>
</organism>
<evidence type="ECO:0000313" key="5">
    <source>
        <dbReference type="Proteomes" id="UP001059985"/>
    </source>
</evidence>
<dbReference type="EMBL" id="CP089286">
    <property type="protein sequence ID" value="UTO55807.1"/>
    <property type="molecule type" value="Genomic_DNA"/>
</dbReference>
<gene>
    <name evidence="2" type="primary">elbB</name>
    <name evidence="3" type="ORF">LUA81_01910</name>
    <name evidence="2" type="ORF">LUA82_01930</name>
</gene>
<proteinExistence type="predicted"/>
<dbReference type="EMBL" id="CP089285">
    <property type="protein sequence ID" value="UTO56721.1"/>
    <property type="molecule type" value="Genomic_DNA"/>
</dbReference>
<evidence type="ECO:0000313" key="4">
    <source>
        <dbReference type="Proteomes" id="UP001059822"/>
    </source>
</evidence>
<dbReference type="AlphaFoldDB" id="A0A9Q9BU71"/>
<reference evidence="2" key="1">
    <citation type="journal article" date="2022" name="Microorganisms">
        <title>Assembly and Comparison of Ca. Neoehrlichia mikurensis Genomes.</title>
        <authorList>
            <person name="Azagi T."/>
            <person name="Dirks R.P."/>
            <person name="Yebra-Pimentel E.S."/>
            <person name="Schaap P.J."/>
            <person name="Koehorst J.J."/>
            <person name="Esser H.J."/>
            <person name="Sprong H."/>
        </authorList>
    </citation>
    <scope>NUCLEOTIDE SEQUENCE</scope>
    <source>
        <strain evidence="3">18-2804</strain>
        <strain evidence="2">18-2837</strain>
    </source>
</reference>
<accession>A0A9Q9BU71</accession>
<keyword evidence="5" id="KW-1185">Reference proteome</keyword>
<dbReference type="GO" id="GO:0016829">
    <property type="term" value="F:lyase activity"/>
    <property type="evidence" value="ECO:0007669"/>
    <property type="project" value="UniProtKB-KW"/>
</dbReference>
<sequence length="216" mass="23951">MSLKSAIILSGCGHLDGSEIRETVLVMLELDKHGIEFKCFAPNANQKQVINHVNKENSSDTRNILVESARISRGEVYNISDIKTDEFDMLIIPGGYGVAKNFSNLFDNDGVVKVISCIQDTILNFYNAKKLIGAVCIAPAIVTVALKDLAKIKVTIGDDKDNLIEKLGGMHIYCDTDKSVTDKNNRIFSCSAYMRNDSLYKIYLGIQNMINSMVNF</sequence>
<evidence type="ECO:0000313" key="3">
    <source>
        <dbReference type="EMBL" id="UTO56721.1"/>
    </source>
</evidence>
<dbReference type="NCBIfam" id="NF008747">
    <property type="entry name" value="PRK11780.1"/>
    <property type="match status" value="1"/>
</dbReference>
<feature type="domain" description="DJ-1/PfpI" evidence="1">
    <location>
        <begin position="78"/>
        <end position="184"/>
    </location>
</feature>
<dbReference type="PANTHER" id="PTHR10224">
    <property type="entry name" value="ES1 PROTEIN HOMOLOG, MITOCHONDRIAL"/>
    <property type="match status" value="1"/>
</dbReference>
<dbReference type="InterPro" id="IPR002818">
    <property type="entry name" value="DJ-1/PfpI"/>
</dbReference>
<dbReference type="Proteomes" id="UP001059985">
    <property type="component" value="Chromosome"/>
</dbReference>
<dbReference type="Pfam" id="PF01965">
    <property type="entry name" value="DJ-1_PfpI"/>
    <property type="match status" value="1"/>
</dbReference>
<evidence type="ECO:0000313" key="2">
    <source>
        <dbReference type="EMBL" id="UTO55807.1"/>
    </source>
</evidence>